<dbReference type="GO" id="GO:0046872">
    <property type="term" value="F:metal ion binding"/>
    <property type="evidence" value="ECO:0007669"/>
    <property type="project" value="UniProtKB-KW"/>
</dbReference>
<evidence type="ECO:0000313" key="7">
    <source>
        <dbReference type="Proteomes" id="UP000053681"/>
    </source>
</evidence>
<sequence>METLTIGDVRVSWLNGGDNHLDGGAMFGVVPKELWSKKYPTAYDNRIPMRTDPLLVQTGNEVILIDAGIGNGMIEGKQKKHFGITEESNVETDLMKLGLTRHDVTKVAMTHMHFDHVAGLTTRSQGKLESTFPNAVIYVSDVEWNEMQNPNMRSKNTYWKQNWEAIESQVVPFHDSLQLLPEFTMHHTGGHSDGHSVIVISSQGEQLVHMGDLLPTHAHHNVLWVMAYDDFPMTSISQKEKWLQYAYNQNAWLSFYHDAYYRAIKWDTKGHIINAVKFNQSLLSQ</sequence>
<evidence type="ECO:0000313" key="6">
    <source>
        <dbReference type="EMBL" id="KSU88092.1"/>
    </source>
</evidence>
<dbReference type="SMART" id="SM00849">
    <property type="entry name" value="Lactamase_B"/>
    <property type="match status" value="1"/>
</dbReference>
<evidence type="ECO:0000256" key="2">
    <source>
        <dbReference type="ARBA" id="ARBA00022723"/>
    </source>
</evidence>
<keyword evidence="3" id="KW-0378">Hydrolase</keyword>
<keyword evidence="7" id="KW-1185">Reference proteome</keyword>
<organism evidence="6 7">
    <name type="scientific">Priestia veravalensis</name>
    <dbReference type="NCBI Taxonomy" id="1414648"/>
    <lineage>
        <taxon>Bacteria</taxon>
        <taxon>Bacillati</taxon>
        <taxon>Bacillota</taxon>
        <taxon>Bacilli</taxon>
        <taxon>Bacillales</taxon>
        <taxon>Bacillaceae</taxon>
        <taxon>Priestia</taxon>
    </lineage>
</organism>
<feature type="domain" description="Metallo-beta-lactamase" evidence="5">
    <location>
        <begin position="50"/>
        <end position="257"/>
    </location>
</feature>
<evidence type="ECO:0000259" key="5">
    <source>
        <dbReference type="SMART" id="SM00849"/>
    </source>
</evidence>
<comment type="caution">
    <text evidence="6">The sequence shown here is derived from an EMBL/GenBank/DDBJ whole genome shotgun (WGS) entry which is preliminary data.</text>
</comment>
<dbReference type="GO" id="GO:0016787">
    <property type="term" value="F:hydrolase activity"/>
    <property type="evidence" value="ECO:0007669"/>
    <property type="project" value="UniProtKB-KW"/>
</dbReference>
<dbReference type="Proteomes" id="UP000053681">
    <property type="component" value="Unassembled WGS sequence"/>
</dbReference>
<dbReference type="RefSeq" id="WP_025909494.1">
    <property type="nucleotide sequence ID" value="NZ_KQ758645.1"/>
</dbReference>
<evidence type="ECO:0000256" key="3">
    <source>
        <dbReference type="ARBA" id="ARBA00022801"/>
    </source>
</evidence>
<accession>A0A0V8JMA7</accession>
<keyword evidence="2" id="KW-0479">Metal-binding</keyword>
<proteinExistence type="inferred from homology"/>
<dbReference type="CDD" id="cd07728">
    <property type="entry name" value="YtnP-like_MBL-fold"/>
    <property type="match status" value="1"/>
</dbReference>
<dbReference type="InterPro" id="IPR051013">
    <property type="entry name" value="MBL_superfamily_lactonases"/>
</dbReference>
<dbReference type="Gene3D" id="3.60.15.10">
    <property type="entry name" value="Ribonuclease Z/Hydroxyacylglutathione hydrolase-like"/>
    <property type="match status" value="1"/>
</dbReference>
<dbReference type="InterPro" id="IPR036866">
    <property type="entry name" value="RibonucZ/Hydroxyglut_hydro"/>
</dbReference>
<dbReference type="AlphaFoldDB" id="A0A0V8JMA7"/>
<dbReference type="SUPFAM" id="SSF56281">
    <property type="entry name" value="Metallo-hydrolase/oxidoreductase"/>
    <property type="match status" value="1"/>
</dbReference>
<name>A0A0V8JMA7_9BACI</name>
<keyword evidence="4" id="KW-0862">Zinc</keyword>
<evidence type="ECO:0000256" key="4">
    <source>
        <dbReference type="ARBA" id="ARBA00022833"/>
    </source>
</evidence>
<dbReference type="PANTHER" id="PTHR42978">
    <property type="entry name" value="QUORUM-QUENCHING LACTONASE YTNP-RELATED-RELATED"/>
    <property type="match status" value="1"/>
</dbReference>
<reference evidence="6 7" key="1">
    <citation type="submission" date="2015-11" db="EMBL/GenBank/DDBJ databases">
        <title>Bacillus caseinolyticus sp nov.</title>
        <authorList>
            <person name="Dastager S.G."/>
            <person name="Mawlankar R."/>
        </authorList>
    </citation>
    <scope>NUCLEOTIDE SEQUENCE [LARGE SCALE GENOMIC DNA]</scope>
    <source>
        <strain evidence="6 7">SGD-V-76</strain>
    </source>
</reference>
<comment type="similarity">
    <text evidence="1">Belongs to the metallo-beta-lactamase superfamily.</text>
</comment>
<protein>
    <recommendedName>
        <fullName evidence="5">Metallo-beta-lactamase domain-containing protein</fullName>
    </recommendedName>
</protein>
<dbReference type="Pfam" id="PF00753">
    <property type="entry name" value="Lactamase_B"/>
    <property type="match status" value="1"/>
</dbReference>
<dbReference type="InterPro" id="IPR001279">
    <property type="entry name" value="Metallo-B-lactamas"/>
</dbReference>
<dbReference type="EMBL" id="LNQP01000029">
    <property type="protein sequence ID" value="KSU88092.1"/>
    <property type="molecule type" value="Genomic_DNA"/>
</dbReference>
<gene>
    <name evidence="6" type="ORF">AS180_09765</name>
</gene>
<dbReference type="PANTHER" id="PTHR42978:SF6">
    <property type="entry name" value="QUORUM-QUENCHING LACTONASE YTNP-RELATED"/>
    <property type="match status" value="1"/>
</dbReference>
<evidence type="ECO:0000256" key="1">
    <source>
        <dbReference type="ARBA" id="ARBA00007749"/>
    </source>
</evidence>